<dbReference type="Proteomes" id="UP000694546">
    <property type="component" value="Chromosome 7"/>
</dbReference>
<reference evidence="2" key="1">
    <citation type="submission" date="2025-08" db="UniProtKB">
        <authorList>
            <consortium name="Ensembl"/>
        </authorList>
    </citation>
    <scope>IDENTIFICATION</scope>
</reference>
<dbReference type="Ensembl" id="ENSGMOT00000029601.1">
    <property type="protein sequence ID" value="ENSGMOP00000068260.1"/>
    <property type="gene ID" value="ENSGMOG00000030680.1"/>
</dbReference>
<keyword evidence="3" id="KW-1185">Reference proteome</keyword>
<name>A0A8C5CWW2_GADMO</name>
<proteinExistence type="predicted"/>
<sequence>QGSRGGGGDEGYTESVSQAAVGGTSHPAHHHPGAAERQGSRFSPVNETQIHSVSNSCALEDLLDLTGTAAYSRLTSESHEGGDLNKNLIQGVVSPMADNTFL</sequence>
<organism evidence="2 3">
    <name type="scientific">Gadus morhua</name>
    <name type="common">Atlantic cod</name>
    <dbReference type="NCBI Taxonomy" id="8049"/>
    <lineage>
        <taxon>Eukaryota</taxon>
        <taxon>Metazoa</taxon>
        <taxon>Chordata</taxon>
        <taxon>Craniata</taxon>
        <taxon>Vertebrata</taxon>
        <taxon>Euteleostomi</taxon>
        <taxon>Actinopterygii</taxon>
        <taxon>Neopterygii</taxon>
        <taxon>Teleostei</taxon>
        <taxon>Neoteleostei</taxon>
        <taxon>Acanthomorphata</taxon>
        <taxon>Zeiogadaria</taxon>
        <taxon>Gadariae</taxon>
        <taxon>Gadiformes</taxon>
        <taxon>Gadoidei</taxon>
        <taxon>Gadidae</taxon>
        <taxon>Gadus</taxon>
    </lineage>
</organism>
<protein>
    <submittedName>
        <fullName evidence="2">Uncharacterized protein</fullName>
    </submittedName>
</protein>
<dbReference type="GeneTree" id="ENSGT00940000177567"/>
<evidence type="ECO:0000313" key="3">
    <source>
        <dbReference type="Proteomes" id="UP000694546"/>
    </source>
</evidence>
<feature type="region of interest" description="Disordered" evidence="1">
    <location>
        <begin position="1"/>
        <end position="48"/>
    </location>
</feature>
<evidence type="ECO:0000313" key="2">
    <source>
        <dbReference type="Ensembl" id="ENSGMOP00000068260.1"/>
    </source>
</evidence>
<reference evidence="2" key="2">
    <citation type="submission" date="2025-09" db="UniProtKB">
        <authorList>
            <consortium name="Ensembl"/>
        </authorList>
    </citation>
    <scope>IDENTIFICATION</scope>
</reference>
<evidence type="ECO:0000256" key="1">
    <source>
        <dbReference type="SAM" id="MobiDB-lite"/>
    </source>
</evidence>
<dbReference type="AlphaFoldDB" id="A0A8C5CWW2"/>
<feature type="compositionally biased region" description="Gly residues" evidence="1">
    <location>
        <begin position="1"/>
        <end position="10"/>
    </location>
</feature>
<accession>A0A8C5CWW2</accession>